<dbReference type="EMBL" id="JARBHB010000006">
    <property type="protein sequence ID" value="KAJ8881425.1"/>
    <property type="molecule type" value="Genomic_DNA"/>
</dbReference>
<dbReference type="InterPro" id="IPR036397">
    <property type="entry name" value="RNaseH_sf"/>
</dbReference>
<gene>
    <name evidence="3" type="ORF">PR048_017906</name>
</gene>
<dbReference type="SUPFAM" id="SSF49265">
    <property type="entry name" value="Fibronectin type III"/>
    <property type="match status" value="1"/>
</dbReference>
<reference evidence="3 4" key="1">
    <citation type="submission" date="2023-02" db="EMBL/GenBank/DDBJ databases">
        <title>LHISI_Scaffold_Assembly.</title>
        <authorList>
            <person name="Stuart O.P."/>
            <person name="Cleave R."/>
            <person name="Magrath M.J.L."/>
            <person name="Mikheyev A.S."/>
        </authorList>
    </citation>
    <scope>NUCLEOTIDE SEQUENCE [LARGE SCALE GENOMIC DNA]</scope>
    <source>
        <strain evidence="3">Daus_M_001</strain>
        <tissue evidence="3">Leg muscle</tissue>
    </source>
</reference>
<dbReference type="Gene3D" id="3.30.420.10">
    <property type="entry name" value="Ribonuclease H-like superfamily/Ribonuclease H"/>
    <property type="match status" value="1"/>
</dbReference>
<evidence type="ECO:0000259" key="2">
    <source>
        <dbReference type="PROSITE" id="PS50853"/>
    </source>
</evidence>
<protein>
    <recommendedName>
        <fullName evidence="2">Fibronectin type-III domain-containing protein</fullName>
    </recommendedName>
</protein>
<evidence type="ECO:0000313" key="3">
    <source>
        <dbReference type="EMBL" id="KAJ8881425.1"/>
    </source>
</evidence>
<dbReference type="PROSITE" id="PS50853">
    <property type="entry name" value="FN3"/>
    <property type="match status" value="1"/>
</dbReference>
<accession>A0ABQ9HAZ3</accession>
<evidence type="ECO:0000313" key="4">
    <source>
        <dbReference type="Proteomes" id="UP001159363"/>
    </source>
</evidence>
<organism evidence="3 4">
    <name type="scientific">Dryococelus australis</name>
    <dbReference type="NCBI Taxonomy" id="614101"/>
    <lineage>
        <taxon>Eukaryota</taxon>
        <taxon>Metazoa</taxon>
        <taxon>Ecdysozoa</taxon>
        <taxon>Arthropoda</taxon>
        <taxon>Hexapoda</taxon>
        <taxon>Insecta</taxon>
        <taxon>Pterygota</taxon>
        <taxon>Neoptera</taxon>
        <taxon>Polyneoptera</taxon>
        <taxon>Phasmatodea</taxon>
        <taxon>Verophasmatodea</taxon>
        <taxon>Anareolatae</taxon>
        <taxon>Phasmatidae</taxon>
        <taxon>Eurycanthinae</taxon>
        <taxon>Dryococelus</taxon>
    </lineage>
</organism>
<dbReference type="Pfam" id="PF00041">
    <property type="entry name" value="fn3"/>
    <property type="match status" value="1"/>
</dbReference>
<dbReference type="InterPro" id="IPR013783">
    <property type="entry name" value="Ig-like_fold"/>
</dbReference>
<dbReference type="InterPro" id="IPR036116">
    <property type="entry name" value="FN3_sf"/>
</dbReference>
<proteinExistence type="predicted"/>
<dbReference type="Proteomes" id="UP001159363">
    <property type="component" value="Chromosome 5"/>
</dbReference>
<feature type="region of interest" description="Disordered" evidence="1">
    <location>
        <begin position="173"/>
        <end position="192"/>
    </location>
</feature>
<feature type="domain" description="Fibronectin type-III" evidence="2">
    <location>
        <begin position="316"/>
        <end position="410"/>
    </location>
</feature>
<name>A0ABQ9HAZ3_9NEOP</name>
<dbReference type="Gene3D" id="2.60.40.10">
    <property type="entry name" value="Immunoglobulins"/>
    <property type="match status" value="1"/>
</dbReference>
<feature type="compositionally biased region" description="Basic and acidic residues" evidence="1">
    <location>
        <begin position="173"/>
        <end position="185"/>
    </location>
</feature>
<keyword evidence="4" id="KW-1185">Reference proteome</keyword>
<comment type="caution">
    <text evidence="3">The sequence shown here is derived from an EMBL/GenBank/DDBJ whole genome shotgun (WGS) entry which is preliminary data.</text>
</comment>
<dbReference type="InterPro" id="IPR003961">
    <property type="entry name" value="FN3_dom"/>
</dbReference>
<sequence>MLPLLIIVPSIRMEKIIRRGALGAVAVRLLSSHLGETGSNPGGVALGISYVGIVKDDAAGWRIFAEISRFPCSYYAVVRRQQCSPIGLTCSDLNPIEHFWDELDFRVRAHQARPKSIAQLMEWLQEEWRRIPVDVLQILVESMPDRVAAVIAARSGPTRRFRVIEVSMEQRRNERAGEREIPRKPTDKRHRPARFPHAKVRLALESALLTAGVPTFVSGRVETLYHTKSNIFPLWANKSTRKGPVVAERSACSSLTTANRVQFPAGSLPDFRMWESCRTMPPVCGFPRGSPVSPRHFIPALLHTHLNHLNWLSRPLPSSVTQLKVASKTASSVDVQWSEPAQNAKCARGYSVCYRESFTEADLACRNVTVLECSIAGLQTATSYDVYVAAIGNAGSSLKYTIVRATTDCEYILEHITNYKKTPVFPTTFIHFPRKRQDWRTQTERLRTLAKKRGSVTRLRVRLIATYRRSKVTCVRRGVRGDSEVEGLGDVIGVEERGELHRVRGARLEAGDVVVGDVGVQ</sequence>
<dbReference type="SMART" id="SM00060">
    <property type="entry name" value="FN3"/>
    <property type="match status" value="1"/>
</dbReference>
<evidence type="ECO:0000256" key="1">
    <source>
        <dbReference type="SAM" id="MobiDB-lite"/>
    </source>
</evidence>
<dbReference type="CDD" id="cd00063">
    <property type="entry name" value="FN3"/>
    <property type="match status" value="1"/>
</dbReference>